<dbReference type="InterPro" id="IPR050834">
    <property type="entry name" value="Glycosyltransf_2"/>
</dbReference>
<keyword evidence="1" id="KW-0472">Membrane</keyword>
<evidence type="ECO:0000313" key="3">
    <source>
        <dbReference type="EMBL" id="HEA52671.1"/>
    </source>
</evidence>
<evidence type="ECO:0000259" key="2">
    <source>
        <dbReference type="Pfam" id="PF00535"/>
    </source>
</evidence>
<dbReference type="AlphaFoldDB" id="A0A831R633"/>
<feature type="transmembrane region" description="Helical" evidence="1">
    <location>
        <begin position="293"/>
        <end position="318"/>
    </location>
</feature>
<dbReference type="Pfam" id="PF00535">
    <property type="entry name" value="Glycos_transf_2"/>
    <property type="match status" value="1"/>
</dbReference>
<name>A0A831R633_9GAMM</name>
<organism evidence="3">
    <name type="scientific">Marinobacter antarcticus</name>
    <dbReference type="NCBI Taxonomy" id="564117"/>
    <lineage>
        <taxon>Bacteria</taxon>
        <taxon>Pseudomonadati</taxon>
        <taxon>Pseudomonadota</taxon>
        <taxon>Gammaproteobacteria</taxon>
        <taxon>Pseudomonadales</taxon>
        <taxon>Marinobacteraceae</taxon>
        <taxon>Marinobacter</taxon>
    </lineage>
</organism>
<reference evidence="3" key="1">
    <citation type="journal article" date="2020" name="mSystems">
        <title>Genome- and Community-Level Interaction Insights into Carbon Utilization and Element Cycling Functions of Hydrothermarchaeota in Hydrothermal Sediment.</title>
        <authorList>
            <person name="Zhou Z."/>
            <person name="Liu Y."/>
            <person name="Xu W."/>
            <person name="Pan J."/>
            <person name="Luo Z.H."/>
            <person name="Li M."/>
        </authorList>
    </citation>
    <scope>NUCLEOTIDE SEQUENCE [LARGE SCALE GENOMIC DNA]</scope>
    <source>
        <strain evidence="3">HyVt-357</strain>
    </source>
</reference>
<sequence>MSESMSDELLPYVSIVIPVFNEERYLLSCLTSLMLLSYPKDRHEILLIDNGSTDRTLEIARRFSEVSIHVKEDVKVGAVRNYGVQKAKGSVVVFLDSDCVVCQDWLTDGVGKLTANPDSVIGGQYLLRDNPSWLEKYWILTSRGRTITEISLVGGCIFTPKEIFQNIGGFDEYLNAGEDSDLAVRLKKEHINVEIDPSLSVVHLGNPSNVMPFIGRQLWHSSDYINGLPHSLRDKTFLLTLAFMAGMTGLLGSLIFLPAAKSTLIISAFLVFACPGVLSVKRIRRSGVNDKRLFDYVSIYLVDWLYLIGRTLGVLSGIKNRLSFRSNAKVRRR</sequence>
<feature type="transmembrane region" description="Helical" evidence="1">
    <location>
        <begin position="237"/>
        <end position="257"/>
    </location>
</feature>
<feature type="domain" description="Glycosyltransferase 2-like" evidence="2">
    <location>
        <begin position="14"/>
        <end position="131"/>
    </location>
</feature>
<keyword evidence="1" id="KW-1133">Transmembrane helix</keyword>
<comment type="caution">
    <text evidence="3">The sequence shown here is derived from an EMBL/GenBank/DDBJ whole genome shotgun (WGS) entry which is preliminary data.</text>
</comment>
<dbReference type="InterPro" id="IPR001173">
    <property type="entry name" value="Glyco_trans_2-like"/>
</dbReference>
<dbReference type="SUPFAM" id="SSF53448">
    <property type="entry name" value="Nucleotide-diphospho-sugar transferases"/>
    <property type="match status" value="1"/>
</dbReference>
<proteinExistence type="predicted"/>
<dbReference type="Proteomes" id="UP000885748">
    <property type="component" value="Unassembled WGS sequence"/>
</dbReference>
<dbReference type="PANTHER" id="PTHR43685:SF14">
    <property type="entry name" value="GLYCOSYLTRANSFERASE 2-LIKE DOMAIN-CONTAINING PROTEIN"/>
    <property type="match status" value="1"/>
</dbReference>
<dbReference type="InterPro" id="IPR029044">
    <property type="entry name" value="Nucleotide-diphossugar_trans"/>
</dbReference>
<dbReference type="Gene3D" id="3.90.550.10">
    <property type="entry name" value="Spore Coat Polysaccharide Biosynthesis Protein SpsA, Chain A"/>
    <property type="match status" value="1"/>
</dbReference>
<gene>
    <name evidence="3" type="ORF">ENI00_10170</name>
</gene>
<feature type="transmembrane region" description="Helical" evidence="1">
    <location>
        <begin position="263"/>
        <end position="281"/>
    </location>
</feature>
<keyword evidence="1" id="KW-0812">Transmembrane</keyword>
<evidence type="ECO:0000256" key="1">
    <source>
        <dbReference type="SAM" id="Phobius"/>
    </source>
</evidence>
<dbReference type="PANTHER" id="PTHR43685">
    <property type="entry name" value="GLYCOSYLTRANSFERASE"/>
    <property type="match status" value="1"/>
</dbReference>
<dbReference type="EMBL" id="DRGY01000077">
    <property type="protein sequence ID" value="HEA52671.1"/>
    <property type="molecule type" value="Genomic_DNA"/>
</dbReference>
<accession>A0A831R633</accession>
<protein>
    <submittedName>
        <fullName evidence="3">Glycosyltransferase</fullName>
    </submittedName>
</protein>